<feature type="domain" description="DUF397" evidence="1">
    <location>
        <begin position="30"/>
        <end position="80"/>
    </location>
</feature>
<evidence type="ECO:0000313" key="2">
    <source>
        <dbReference type="EMBL" id="GAA2424238.1"/>
    </source>
</evidence>
<accession>A0ABN3J806</accession>
<evidence type="ECO:0000259" key="1">
    <source>
        <dbReference type="Pfam" id="PF04149"/>
    </source>
</evidence>
<dbReference type="Pfam" id="PF04149">
    <property type="entry name" value="DUF397"/>
    <property type="match status" value="2"/>
</dbReference>
<feature type="domain" description="DUF397" evidence="1">
    <location>
        <begin position="9"/>
        <end position="28"/>
    </location>
</feature>
<dbReference type="EMBL" id="BAAARW010000012">
    <property type="protein sequence ID" value="GAA2424238.1"/>
    <property type="molecule type" value="Genomic_DNA"/>
</dbReference>
<reference evidence="2 3" key="1">
    <citation type="journal article" date="2019" name="Int. J. Syst. Evol. Microbiol.">
        <title>The Global Catalogue of Microorganisms (GCM) 10K type strain sequencing project: providing services to taxonomists for standard genome sequencing and annotation.</title>
        <authorList>
            <consortium name="The Broad Institute Genomics Platform"/>
            <consortium name="The Broad Institute Genome Sequencing Center for Infectious Disease"/>
            <person name="Wu L."/>
            <person name="Ma J."/>
        </authorList>
    </citation>
    <scope>NUCLEOTIDE SEQUENCE [LARGE SCALE GENOMIC DNA]</scope>
    <source>
        <strain evidence="2 3">JCM 3325</strain>
    </source>
</reference>
<dbReference type="InterPro" id="IPR007278">
    <property type="entry name" value="DUF397"/>
</dbReference>
<evidence type="ECO:0000313" key="3">
    <source>
        <dbReference type="Proteomes" id="UP001501231"/>
    </source>
</evidence>
<name>A0ABN3J806_9ACTN</name>
<dbReference type="RefSeq" id="WP_344590657.1">
    <property type="nucleotide sequence ID" value="NZ_BAAARW010000012.1"/>
</dbReference>
<keyword evidence="3" id="KW-1185">Reference proteome</keyword>
<sequence>MSRPELAGARWRKSAHSGSNAACVEVARIWRTSSHSGSNADCVEVASGDGGVAVRDSKNPDGPVLMCDGVQWAALLDAIKNGTFAPA</sequence>
<gene>
    <name evidence="2" type="ORF">GCM10010191_40650</name>
</gene>
<organism evidence="2 3">
    <name type="scientific">Actinomadura vinacea</name>
    <dbReference type="NCBI Taxonomy" id="115336"/>
    <lineage>
        <taxon>Bacteria</taxon>
        <taxon>Bacillati</taxon>
        <taxon>Actinomycetota</taxon>
        <taxon>Actinomycetes</taxon>
        <taxon>Streptosporangiales</taxon>
        <taxon>Thermomonosporaceae</taxon>
        <taxon>Actinomadura</taxon>
    </lineage>
</organism>
<protein>
    <submittedName>
        <fullName evidence="2">DUF397 domain-containing protein</fullName>
    </submittedName>
</protein>
<dbReference type="Proteomes" id="UP001501231">
    <property type="component" value="Unassembled WGS sequence"/>
</dbReference>
<proteinExistence type="predicted"/>
<comment type="caution">
    <text evidence="2">The sequence shown here is derived from an EMBL/GenBank/DDBJ whole genome shotgun (WGS) entry which is preliminary data.</text>
</comment>